<sequence>MPLLNTQNQSLGFIAKDFMLSSSLGDFFLLSDFLDKQALLIVFISQSDANSLVFWPYLIDLYEKYSSDLNLIAVNSNDPIKSPSDHIDSLRKFTLENSLKFPYLVDSDQTCALSYNAQYNPENFLFRIKQTRAELFFKGNAVDNIPEPFNSQVHYLRNEIDQLLSGKEPINKKQNITGTRIVWK</sequence>
<evidence type="ECO:0000313" key="2">
    <source>
        <dbReference type="EMBL" id="MBW7953437.1"/>
    </source>
</evidence>
<feature type="domain" description="Alkyl hydroperoxide reductase subunit C/ Thiol specific antioxidant" evidence="1">
    <location>
        <begin position="14"/>
        <end position="124"/>
    </location>
</feature>
<dbReference type="Pfam" id="PF00578">
    <property type="entry name" value="AhpC-TSA"/>
    <property type="match status" value="1"/>
</dbReference>
<dbReference type="AlphaFoldDB" id="A0A952AGG2"/>
<proteinExistence type="predicted"/>
<dbReference type="Proteomes" id="UP000781173">
    <property type="component" value="Unassembled WGS sequence"/>
</dbReference>
<dbReference type="Gene3D" id="3.40.30.10">
    <property type="entry name" value="Glutaredoxin"/>
    <property type="match status" value="1"/>
</dbReference>
<evidence type="ECO:0000259" key="1">
    <source>
        <dbReference type="Pfam" id="PF00578"/>
    </source>
</evidence>
<protein>
    <submittedName>
        <fullName evidence="2">Redoxin domain-containing protein</fullName>
    </submittedName>
</protein>
<dbReference type="EMBL" id="JACFOF010000003">
    <property type="protein sequence ID" value="MBW7953437.1"/>
    <property type="molecule type" value="Genomic_DNA"/>
</dbReference>
<dbReference type="InterPro" id="IPR000866">
    <property type="entry name" value="AhpC/TSA"/>
</dbReference>
<dbReference type="PANTHER" id="PTHR43640:SF1">
    <property type="entry name" value="THIOREDOXIN-DEPENDENT PEROXIREDOXIN"/>
    <property type="match status" value="1"/>
</dbReference>
<dbReference type="InterPro" id="IPR036249">
    <property type="entry name" value="Thioredoxin-like_sf"/>
</dbReference>
<accession>A0A952AGG2</accession>
<dbReference type="SUPFAM" id="SSF52833">
    <property type="entry name" value="Thioredoxin-like"/>
    <property type="match status" value="1"/>
</dbReference>
<gene>
    <name evidence="2" type="ORF">H3C67_01490</name>
</gene>
<organism evidence="2 3">
    <name type="scientific">Candidatus Dojkabacteria bacterium</name>
    <dbReference type="NCBI Taxonomy" id="2099670"/>
    <lineage>
        <taxon>Bacteria</taxon>
        <taxon>Candidatus Dojkabacteria</taxon>
    </lineage>
</organism>
<evidence type="ECO:0000313" key="3">
    <source>
        <dbReference type="Proteomes" id="UP000781173"/>
    </source>
</evidence>
<name>A0A952AGG2_9BACT</name>
<comment type="caution">
    <text evidence="2">The sequence shown here is derived from an EMBL/GenBank/DDBJ whole genome shotgun (WGS) entry which is preliminary data.</text>
</comment>
<reference evidence="2" key="1">
    <citation type="journal article" date="2022" name="ISME J.">
        <title>A general approach to explore prokaryotic protein glycosylation reveals the unique surface layer modulation of an anammox bacterium.</title>
        <authorList>
            <person name="Pabst M."/>
            <person name="Grouzdev D.S."/>
            <person name="Lawson C.E."/>
            <person name="Kleikamp H.B.C."/>
            <person name="de Ram C."/>
            <person name="Louwen R."/>
            <person name="Lin Y.M."/>
            <person name="Lucker S."/>
            <person name="van Loosdrecht M.C.M."/>
            <person name="Laureni M."/>
        </authorList>
    </citation>
    <scope>NUCLEOTIDE SEQUENCE</scope>
    <source>
        <strain evidence="2">BROCD043</strain>
    </source>
</reference>
<dbReference type="InterPro" id="IPR047262">
    <property type="entry name" value="PRX-like1"/>
</dbReference>
<dbReference type="GO" id="GO:0016209">
    <property type="term" value="F:antioxidant activity"/>
    <property type="evidence" value="ECO:0007669"/>
    <property type="project" value="InterPro"/>
</dbReference>
<dbReference type="PANTHER" id="PTHR43640">
    <property type="entry name" value="OS07G0260300 PROTEIN"/>
    <property type="match status" value="1"/>
</dbReference>
<dbReference type="GO" id="GO:0016491">
    <property type="term" value="F:oxidoreductase activity"/>
    <property type="evidence" value="ECO:0007669"/>
    <property type="project" value="InterPro"/>
</dbReference>